<dbReference type="VEuPathDB" id="CryptoDB:Vbra_8341"/>
<protein>
    <recommendedName>
        <fullName evidence="6">BTB domain-containing protein</fullName>
    </recommendedName>
</protein>
<dbReference type="Proteomes" id="UP000041254">
    <property type="component" value="Unassembled WGS sequence"/>
</dbReference>
<sequence>MHLLKRCASAIEREEPRGGASSSSEEPRGGDSSSSVAAAASSDSQATAPPPQESDRVTKRRRSLPSATTHQPSTEHKHVWAVERFHVIRQIASTVRGKEMVRHYFSPVKKVEFPGQESATKQWYLELWPFGKGEENKGAVSLFLGTENTTPLVCHYKFSLLDQNRQEVHNREPEGMRSFTQDRDWGFDEFITQAELEELSPVLDANSDRLTILCEMEIFWQTTETFPNAPPSSASNLVTKLGAIGHDNKYSDVIIECGGIEFKANKLILMAQSKVFERMLDGEYSEARESRVQVRDVDKYSMRQLLQYFYSDKCDLLDPQLGGDQVPALMKLYYAAQKYQIDKLVVEIDDLLSELFKPECIFAILIQADTYHNHALKQQCLDYIVEHSYEVAVHPTFNEVLYVQGAHLVQEVVQAISAARARVPKRFHDIHMMARPLSPPRQSAPPVLPNASNLQRTSGTEQVSGAAAAAAAGGGGGAGGDMDAMMGDFDAGEAFQTPMGSVQVRGGQGQPAAAAAAAAAAGASRQGNDNGRG</sequence>
<feature type="compositionally biased region" description="Polar residues" evidence="1">
    <location>
        <begin position="450"/>
        <end position="463"/>
    </location>
</feature>
<feature type="region of interest" description="Disordered" evidence="1">
    <location>
        <begin position="1"/>
        <end position="75"/>
    </location>
</feature>
<dbReference type="EMBL" id="CDMY01000325">
    <property type="protein sequence ID" value="CEM02382.1"/>
    <property type="molecule type" value="Genomic_DNA"/>
</dbReference>
<dbReference type="InterPro" id="IPR008974">
    <property type="entry name" value="TRAF-like"/>
</dbReference>
<evidence type="ECO:0000259" key="2">
    <source>
        <dbReference type="PROSITE" id="PS50097"/>
    </source>
</evidence>
<evidence type="ECO:0000259" key="3">
    <source>
        <dbReference type="PROSITE" id="PS50144"/>
    </source>
</evidence>
<dbReference type="InParanoid" id="A0A0G4EVZ4"/>
<dbReference type="AlphaFoldDB" id="A0A0G4EVZ4"/>
<gene>
    <name evidence="4" type="ORF">Vbra_8341</name>
</gene>
<dbReference type="OrthoDB" id="442774at2759"/>
<dbReference type="Gene3D" id="2.60.210.10">
    <property type="entry name" value="Apoptosis, Tumor Necrosis Factor Receptor Associated Protein 2, Chain A"/>
    <property type="match status" value="1"/>
</dbReference>
<feature type="region of interest" description="Disordered" evidence="1">
    <location>
        <begin position="497"/>
        <end position="533"/>
    </location>
</feature>
<evidence type="ECO:0000313" key="5">
    <source>
        <dbReference type="Proteomes" id="UP000041254"/>
    </source>
</evidence>
<evidence type="ECO:0008006" key="6">
    <source>
        <dbReference type="Google" id="ProtNLM"/>
    </source>
</evidence>
<reference evidence="4 5" key="1">
    <citation type="submission" date="2014-11" db="EMBL/GenBank/DDBJ databases">
        <authorList>
            <person name="Zhu J."/>
            <person name="Qi W."/>
            <person name="Song R."/>
        </authorList>
    </citation>
    <scope>NUCLEOTIDE SEQUENCE [LARGE SCALE GENOMIC DNA]</scope>
</reference>
<keyword evidence="5" id="KW-1185">Reference proteome</keyword>
<dbReference type="Gene3D" id="1.25.40.420">
    <property type="match status" value="1"/>
</dbReference>
<dbReference type="InterPro" id="IPR000210">
    <property type="entry name" value="BTB/POZ_dom"/>
</dbReference>
<dbReference type="CDD" id="cd14733">
    <property type="entry name" value="BACK"/>
    <property type="match status" value="1"/>
</dbReference>
<dbReference type="PhylomeDB" id="A0A0G4EVZ4"/>
<feature type="compositionally biased region" description="Pro residues" evidence="1">
    <location>
        <begin position="437"/>
        <end position="448"/>
    </location>
</feature>
<feature type="region of interest" description="Disordered" evidence="1">
    <location>
        <begin position="435"/>
        <end position="478"/>
    </location>
</feature>
<dbReference type="InterPro" id="IPR002083">
    <property type="entry name" value="MATH/TRAF_dom"/>
</dbReference>
<dbReference type="CDD" id="cd18186">
    <property type="entry name" value="BTB_POZ_ZBTB_KLHL-like"/>
    <property type="match status" value="1"/>
</dbReference>
<feature type="domain" description="BTB" evidence="2">
    <location>
        <begin position="251"/>
        <end position="318"/>
    </location>
</feature>
<feature type="compositionally biased region" description="Low complexity" evidence="1">
    <location>
        <begin position="512"/>
        <end position="523"/>
    </location>
</feature>
<feature type="compositionally biased region" description="Low complexity" evidence="1">
    <location>
        <begin position="32"/>
        <end position="47"/>
    </location>
</feature>
<feature type="domain" description="MATH" evidence="3">
    <location>
        <begin position="75"/>
        <end position="216"/>
    </location>
</feature>
<dbReference type="InterPro" id="IPR011333">
    <property type="entry name" value="SKP1/BTB/POZ_sf"/>
</dbReference>
<evidence type="ECO:0000256" key="1">
    <source>
        <dbReference type="SAM" id="MobiDB-lite"/>
    </source>
</evidence>
<dbReference type="SUPFAM" id="SSF54695">
    <property type="entry name" value="POZ domain"/>
    <property type="match status" value="1"/>
</dbReference>
<dbReference type="Pfam" id="PF00651">
    <property type="entry name" value="BTB"/>
    <property type="match status" value="1"/>
</dbReference>
<dbReference type="PROSITE" id="PS50097">
    <property type="entry name" value="BTB"/>
    <property type="match status" value="1"/>
</dbReference>
<dbReference type="STRING" id="1169540.A0A0G4EVZ4"/>
<dbReference type="PANTHER" id="PTHR24413">
    <property type="entry name" value="SPECKLE-TYPE POZ PROTEIN"/>
    <property type="match status" value="1"/>
</dbReference>
<proteinExistence type="predicted"/>
<dbReference type="Pfam" id="PF22486">
    <property type="entry name" value="MATH_2"/>
    <property type="match status" value="1"/>
</dbReference>
<dbReference type="Gene3D" id="3.30.710.10">
    <property type="entry name" value="Potassium Channel Kv1.1, Chain A"/>
    <property type="match status" value="1"/>
</dbReference>
<dbReference type="PROSITE" id="PS50144">
    <property type="entry name" value="MATH"/>
    <property type="match status" value="1"/>
</dbReference>
<accession>A0A0G4EVZ4</accession>
<dbReference type="SMART" id="SM00225">
    <property type="entry name" value="BTB"/>
    <property type="match status" value="1"/>
</dbReference>
<name>A0A0G4EVZ4_VITBC</name>
<organism evidence="4 5">
    <name type="scientific">Vitrella brassicaformis (strain CCMP3155)</name>
    <dbReference type="NCBI Taxonomy" id="1169540"/>
    <lineage>
        <taxon>Eukaryota</taxon>
        <taxon>Sar</taxon>
        <taxon>Alveolata</taxon>
        <taxon>Colpodellida</taxon>
        <taxon>Vitrellaceae</taxon>
        <taxon>Vitrella</taxon>
    </lineage>
</organism>
<evidence type="ECO:0000313" key="4">
    <source>
        <dbReference type="EMBL" id="CEM02382.1"/>
    </source>
</evidence>
<dbReference type="GO" id="GO:0030163">
    <property type="term" value="P:protein catabolic process"/>
    <property type="evidence" value="ECO:0007669"/>
    <property type="project" value="UniProtKB-ARBA"/>
</dbReference>
<dbReference type="SUPFAM" id="SSF49599">
    <property type="entry name" value="TRAF domain-like"/>
    <property type="match status" value="1"/>
</dbReference>